<dbReference type="InterPro" id="IPR007159">
    <property type="entry name" value="SpoVT-AbrB_dom"/>
</dbReference>
<dbReference type="GO" id="GO:0003677">
    <property type="term" value="F:DNA binding"/>
    <property type="evidence" value="ECO:0007669"/>
    <property type="project" value="InterPro"/>
</dbReference>
<dbReference type="KEGG" id="lamb:KBB96_19615"/>
<feature type="domain" description="SpoVT-AbrB" evidence="1">
    <location>
        <begin position="9"/>
        <end position="52"/>
    </location>
</feature>
<keyword evidence="3" id="KW-1185">Reference proteome</keyword>
<evidence type="ECO:0000313" key="2">
    <source>
        <dbReference type="EMBL" id="QUE51051.1"/>
    </source>
</evidence>
<accession>A0A975G938</accession>
<organism evidence="2 3">
    <name type="scientific">Luteolibacter ambystomatis</name>
    <dbReference type="NCBI Taxonomy" id="2824561"/>
    <lineage>
        <taxon>Bacteria</taxon>
        <taxon>Pseudomonadati</taxon>
        <taxon>Verrucomicrobiota</taxon>
        <taxon>Verrucomicrobiia</taxon>
        <taxon>Verrucomicrobiales</taxon>
        <taxon>Verrucomicrobiaceae</taxon>
        <taxon>Luteolibacter</taxon>
    </lineage>
</organism>
<evidence type="ECO:0000259" key="1">
    <source>
        <dbReference type="SMART" id="SM00966"/>
    </source>
</evidence>
<proteinExistence type="predicted"/>
<name>A0A975G938_9BACT</name>
<dbReference type="SMART" id="SM00966">
    <property type="entry name" value="SpoVT_AbrB"/>
    <property type="match status" value="1"/>
</dbReference>
<dbReference type="AlphaFoldDB" id="A0A975G938"/>
<dbReference type="Pfam" id="PF04014">
    <property type="entry name" value="MazE_antitoxin"/>
    <property type="match status" value="1"/>
</dbReference>
<dbReference type="NCBIfam" id="TIGR01439">
    <property type="entry name" value="lp_hng_hel_AbrB"/>
    <property type="match status" value="1"/>
</dbReference>
<dbReference type="InterPro" id="IPR037914">
    <property type="entry name" value="SpoVT-AbrB_sf"/>
</dbReference>
<dbReference type="Gene3D" id="2.10.260.10">
    <property type="match status" value="1"/>
</dbReference>
<reference evidence="2" key="1">
    <citation type="submission" date="2021-04" db="EMBL/GenBank/DDBJ databases">
        <title>Luteolibacter sp. 32A isolated from the skin of an Anderson's salamander (Ambystoma andersonii).</title>
        <authorList>
            <person name="Spergser J."/>
            <person name="Busse H.-J."/>
        </authorList>
    </citation>
    <scope>NUCLEOTIDE SEQUENCE</scope>
    <source>
        <strain evidence="2">32A</strain>
    </source>
</reference>
<dbReference type="SUPFAM" id="SSF89447">
    <property type="entry name" value="AbrB/MazE/MraZ-like"/>
    <property type="match status" value="1"/>
</dbReference>
<evidence type="ECO:0000313" key="3">
    <source>
        <dbReference type="Proteomes" id="UP000676169"/>
    </source>
</evidence>
<dbReference type="EMBL" id="CP073100">
    <property type="protein sequence ID" value="QUE51051.1"/>
    <property type="molecule type" value="Genomic_DNA"/>
</dbReference>
<dbReference type="Proteomes" id="UP000676169">
    <property type="component" value="Chromosome"/>
</dbReference>
<gene>
    <name evidence="2" type="ORF">KBB96_19615</name>
</gene>
<protein>
    <submittedName>
        <fullName evidence="2">Type II toxin-antitoxin system PrlF family antitoxin</fullName>
    </submittedName>
</protein>
<sequence>MQGEAMTHSTITSKGQTTLPSQIREALHLKPGDRISYEIQGDAVVIRHQPGAMAVFGTLKSAPDQAGVEFKEARKKSREMWEADAAKEGLR</sequence>